<proteinExistence type="predicted"/>
<keyword evidence="4" id="KW-1185">Reference proteome</keyword>
<name>A0AAD6VE14_9AGAR</name>
<keyword evidence="2" id="KW-0472">Membrane</keyword>
<organism evidence="3 4">
    <name type="scientific">Mycena pura</name>
    <dbReference type="NCBI Taxonomy" id="153505"/>
    <lineage>
        <taxon>Eukaryota</taxon>
        <taxon>Fungi</taxon>
        <taxon>Dikarya</taxon>
        <taxon>Basidiomycota</taxon>
        <taxon>Agaricomycotina</taxon>
        <taxon>Agaricomycetes</taxon>
        <taxon>Agaricomycetidae</taxon>
        <taxon>Agaricales</taxon>
        <taxon>Marasmiineae</taxon>
        <taxon>Mycenaceae</taxon>
        <taxon>Mycena</taxon>
    </lineage>
</organism>
<accession>A0AAD6VE14</accession>
<feature type="compositionally biased region" description="Basic and acidic residues" evidence="1">
    <location>
        <begin position="518"/>
        <end position="538"/>
    </location>
</feature>
<dbReference type="AlphaFoldDB" id="A0AAD6VE14"/>
<keyword evidence="2" id="KW-1133">Transmembrane helix</keyword>
<dbReference type="EMBL" id="JARJCW010000033">
    <property type="protein sequence ID" value="KAJ7208581.1"/>
    <property type="molecule type" value="Genomic_DNA"/>
</dbReference>
<feature type="transmembrane region" description="Helical" evidence="2">
    <location>
        <begin position="75"/>
        <end position="97"/>
    </location>
</feature>
<evidence type="ECO:0000313" key="3">
    <source>
        <dbReference type="EMBL" id="KAJ7208581.1"/>
    </source>
</evidence>
<dbReference type="Proteomes" id="UP001219525">
    <property type="component" value="Unassembled WGS sequence"/>
</dbReference>
<feature type="transmembrane region" description="Helical" evidence="2">
    <location>
        <begin position="186"/>
        <end position="211"/>
    </location>
</feature>
<feature type="transmembrane region" description="Helical" evidence="2">
    <location>
        <begin position="41"/>
        <end position="63"/>
    </location>
</feature>
<evidence type="ECO:0000256" key="1">
    <source>
        <dbReference type="SAM" id="MobiDB-lite"/>
    </source>
</evidence>
<evidence type="ECO:0000313" key="4">
    <source>
        <dbReference type="Proteomes" id="UP001219525"/>
    </source>
</evidence>
<reference evidence="3" key="1">
    <citation type="submission" date="2023-03" db="EMBL/GenBank/DDBJ databases">
        <title>Massive genome expansion in bonnet fungi (Mycena s.s.) driven by repeated elements and novel gene families across ecological guilds.</title>
        <authorList>
            <consortium name="Lawrence Berkeley National Laboratory"/>
            <person name="Harder C.B."/>
            <person name="Miyauchi S."/>
            <person name="Viragh M."/>
            <person name="Kuo A."/>
            <person name="Thoen E."/>
            <person name="Andreopoulos B."/>
            <person name="Lu D."/>
            <person name="Skrede I."/>
            <person name="Drula E."/>
            <person name="Henrissat B."/>
            <person name="Morin E."/>
            <person name="Kohler A."/>
            <person name="Barry K."/>
            <person name="LaButti K."/>
            <person name="Morin E."/>
            <person name="Salamov A."/>
            <person name="Lipzen A."/>
            <person name="Mereny Z."/>
            <person name="Hegedus B."/>
            <person name="Baldrian P."/>
            <person name="Stursova M."/>
            <person name="Weitz H."/>
            <person name="Taylor A."/>
            <person name="Grigoriev I.V."/>
            <person name="Nagy L.G."/>
            <person name="Martin F."/>
            <person name="Kauserud H."/>
        </authorList>
    </citation>
    <scope>NUCLEOTIDE SEQUENCE</scope>
    <source>
        <strain evidence="3">9144</strain>
    </source>
</reference>
<protein>
    <recommendedName>
        <fullName evidence="5">Transmembrane protein</fullName>
    </recommendedName>
</protein>
<gene>
    <name evidence="3" type="ORF">GGX14DRAFT_453946</name>
</gene>
<evidence type="ECO:0000256" key="2">
    <source>
        <dbReference type="SAM" id="Phobius"/>
    </source>
</evidence>
<sequence>MQLPIRVLFNPAARVYTLRLLLSVDIACLVLIMSNDMPYDFVFLPLNLVIAFSVIIPLHHILVHVLSQWRIRIPAVVDLVLSAIEIVVLFVIIGNVIKSREYLEVFRVAFDAAEVALQVLLVALLVLLVLSAIFRLSTVLKCKEGLFRQRFLFFGGCTPAHPPYTLLSIFLNRSIARPLVRGESTVIILARAVILSCFAIGVPAFAIYSMIVLPSITLIYTQTMVMTDDVLQSWEPFNRTYIPYTSERSSTPLGAWTSSIQVHFSVPSEPGVQWQCEVVSLDPPLVISDPDPSVRCQPPATFSGDRWQSGLLVISIPITPEIGGGVYVRPRRGDDSVLSSWQWQPYNDAIALLPGSNLFGFLTWTERRVINSASWALSSSSHSIYIPEISSLQQNMSTTGLDPSIGRLTLAMDQDYPKQVLQDTVNVSLLSGISAFGGFWTFVNGTFALFFGANAIYFAFGRRPLSALGVVHLFQRRALVRQWHKDFPTLHTEGGLPGSESAGIVAFIRERLIDLGENPQHDQDDLQSTKEPESDRSIESVTRTLVETEEVIKVAEPKTPSRSRQSDYLLDAGYHLDGMDIPLMDVDLGLREESKV</sequence>
<feature type="transmembrane region" description="Helical" evidence="2">
    <location>
        <begin position="439"/>
        <end position="460"/>
    </location>
</feature>
<keyword evidence="2" id="KW-0812">Transmembrane</keyword>
<feature type="transmembrane region" description="Helical" evidence="2">
    <location>
        <begin position="117"/>
        <end position="140"/>
    </location>
</feature>
<comment type="caution">
    <text evidence="3">The sequence shown here is derived from an EMBL/GenBank/DDBJ whole genome shotgun (WGS) entry which is preliminary data.</text>
</comment>
<evidence type="ECO:0008006" key="5">
    <source>
        <dbReference type="Google" id="ProtNLM"/>
    </source>
</evidence>
<feature type="region of interest" description="Disordered" evidence="1">
    <location>
        <begin position="518"/>
        <end position="540"/>
    </location>
</feature>
<feature type="transmembrane region" description="Helical" evidence="2">
    <location>
        <begin position="16"/>
        <end position="35"/>
    </location>
</feature>